<evidence type="ECO:0000256" key="23">
    <source>
        <dbReference type="ARBA" id="ARBA00093292"/>
    </source>
</evidence>
<keyword evidence="10" id="KW-0812">Transmembrane</keyword>
<comment type="subunit">
    <text evidence="24">Heterotrimer of 3 chains: alpha (C8A), beta (C8B) and gamma (C8G); the alpha and gamma chains are disulfide bonded. Component of the membrane attack complex (MAC), composed of complement C5b, C6, C7, C8A, C8B, C8G and multiple copies of the pore-forming subunit C9.</text>
</comment>
<dbReference type="OrthoDB" id="6150863at2759"/>
<dbReference type="GO" id="GO:0005579">
    <property type="term" value="C:membrane attack complex"/>
    <property type="evidence" value="ECO:0007669"/>
    <property type="project" value="UniProtKB-KW"/>
</dbReference>
<dbReference type="Pfam" id="PF21195">
    <property type="entry name" value="EGF_C8A_B_C6"/>
    <property type="match status" value="1"/>
</dbReference>
<evidence type="ECO:0000256" key="24">
    <source>
        <dbReference type="ARBA" id="ARBA00093472"/>
    </source>
</evidence>
<dbReference type="FunFam" id="2.20.100.10:FF:000082">
    <property type="entry name" value="Complement component C8 beta chain"/>
    <property type="match status" value="1"/>
</dbReference>
<dbReference type="SUPFAM" id="SSF57424">
    <property type="entry name" value="LDL receptor-like module"/>
    <property type="match status" value="1"/>
</dbReference>
<dbReference type="PROSITE" id="PS01209">
    <property type="entry name" value="LDLRA_1"/>
    <property type="match status" value="1"/>
</dbReference>
<evidence type="ECO:0000256" key="20">
    <source>
        <dbReference type="ARBA" id="ARBA00023180"/>
    </source>
</evidence>
<dbReference type="Proteomes" id="UP001142489">
    <property type="component" value="Unassembled WGS sequence"/>
</dbReference>
<dbReference type="InterPro" id="IPR020863">
    <property type="entry name" value="MACPF_CS"/>
</dbReference>
<accession>A0A9Q0XYG0</accession>
<feature type="disulfide bond" evidence="25">
    <location>
        <begin position="159"/>
        <end position="174"/>
    </location>
</feature>
<dbReference type="Gene3D" id="2.20.100.10">
    <property type="entry name" value="Thrombospondin type-1 (TSP1) repeat"/>
    <property type="match status" value="2"/>
</dbReference>
<keyword evidence="13" id="KW-0204">Cytolysis</keyword>
<evidence type="ECO:0000256" key="18">
    <source>
        <dbReference type="ARBA" id="ARBA00023157"/>
    </source>
</evidence>
<dbReference type="PROSITE" id="PS51412">
    <property type="entry name" value="MACPF_2"/>
    <property type="match status" value="1"/>
</dbReference>
<dbReference type="GO" id="GO:0031640">
    <property type="term" value="P:killing of cells of another organism"/>
    <property type="evidence" value="ECO:0007669"/>
    <property type="project" value="UniProtKB-KW"/>
</dbReference>
<dbReference type="PANTHER" id="PTHR45742:SF5">
    <property type="entry name" value="COMPLEMENT COMPONENT C8 BETA CHAIN"/>
    <property type="match status" value="1"/>
</dbReference>
<evidence type="ECO:0000256" key="19">
    <source>
        <dbReference type="ARBA" id="ARBA00023162"/>
    </source>
</evidence>
<keyword evidence="20" id="KW-0325">Glycoprotein</keyword>
<evidence type="ECO:0000256" key="14">
    <source>
        <dbReference type="ARBA" id="ARBA00022859"/>
    </source>
</evidence>
<dbReference type="SUPFAM" id="SSF82895">
    <property type="entry name" value="TSP-1 type 1 repeat"/>
    <property type="match status" value="2"/>
</dbReference>
<dbReference type="EMBL" id="JAPFRF010000005">
    <property type="protein sequence ID" value="KAJ7332666.1"/>
    <property type="molecule type" value="Genomic_DNA"/>
</dbReference>
<keyword evidence="18 25" id="KW-1015">Disulfide bond</keyword>
<sequence length="607" mass="67949">MEDLILRTISPVPIIVLENLNINTKATDSIAAEDFKATAAIERSLQVTSPGEETAPVFQLNGLEVNVTKGRWRRSSDNRPQPIDCVLSSWSSWSGCDPCQKKRYRFAHVERPSQFGGDPCDYTDKETVDCVPNRPCRNTVRCEGFVCGIGECINRRLLCNGDDDCGDRSDERNCKKVNRRCNQPTEQYWGIQMLASGLNIFTNHLEGFVLDPSYYAGACAPQHIGDTSFRKPFNVESYLAETKGKYEFTSNEYESYSSFEENVSKAKAKEESFSIGIKIPGVFEFGYSQDDRRYKKFVQRTKRFSSTSSKFIHARSELEVAQYRLKNQDLMLHYEFFQRVLQLPLEYSYGEYRELFRDYGTHYIKEATLGGVYEYTLVLNSEELQKAGYSLGDVQSCTQVGLKVGANIEGIYVSGGISAGGCSAILKEIGDSSYERKFVDDFVALVRGGASESVTTLAAKSLPTPELMQQWGDAVQYNPEIIRMKVEPLYELVTASTFANANILKQNIRRALNEFHQESSSCRCAPCQGNGNPFLKGTHCECICPLGHQGLACEETQRTDVAIDGNWSCWSAWSPTSGGKQIRRRECNNPSAQNGGKPCSGLNVETT</sequence>
<evidence type="ECO:0000256" key="9">
    <source>
        <dbReference type="ARBA" id="ARBA00022588"/>
    </source>
</evidence>
<dbReference type="CDD" id="cd00112">
    <property type="entry name" value="LDLa"/>
    <property type="match status" value="1"/>
</dbReference>
<feature type="disulfide bond" evidence="25">
    <location>
        <begin position="147"/>
        <end position="165"/>
    </location>
</feature>
<keyword evidence="6" id="KW-0964">Secreted</keyword>
<reference evidence="28" key="1">
    <citation type="journal article" date="2023" name="DNA Res.">
        <title>Chromosome-level genome assembly of Phrynocephalus forsythii using third-generation DNA sequencing and Hi-C analysis.</title>
        <authorList>
            <person name="Qi Y."/>
            <person name="Zhao W."/>
            <person name="Zhao Y."/>
            <person name="Niu C."/>
            <person name="Cao S."/>
            <person name="Zhang Y."/>
        </authorList>
    </citation>
    <scope>NUCLEOTIDE SEQUENCE</scope>
    <source>
        <tissue evidence="28">Muscle</tissue>
    </source>
</reference>
<keyword evidence="14" id="KW-0391">Immunity</keyword>
<evidence type="ECO:0000256" key="25">
    <source>
        <dbReference type="PROSITE-ProRule" id="PRU00124"/>
    </source>
</evidence>
<evidence type="ECO:0000256" key="3">
    <source>
        <dbReference type="ARBA" id="ARBA00009214"/>
    </source>
</evidence>
<evidence type="ECO:0000256" key="11">
    <source>
        <dbReference type="ARBA" id="ARBA00022729"/>
    </source>
</evidence>
<dbReference type="PROSITE" id="PS50068">
    <property type="entry name" value="LDLRA_2"/>
    <property type="match status" value="1"/>
</dbReference>
<protein>
    <recommendedName>
        <fullName evidence="4">Complement component C8 beta chain</fullName>
    </recommendedName>
    <alternativeName>
        <fullName evidence="22">Complement component 8 subunit beta</fullName>
    </alternativeName>
</protein>
<proteinExistence type="inferred from homology"/>
<dbReference type="InterPro" id="IPR036383">
    <property type="entry name" value="TSP1_rpt_sf"/>
</dbReference>
<evidence type="ECO:0000259" key="27">
    <source>
        <dbReference type="PROSITE" id="PS51412"/>
    </source>
</evidence>
<dbReference type="InterPro" id="IPR036055">
    <property type="entry name" value="LDL_receptor-like_sf"/>
</dbReference>
<dbReference type="SMART" id="SM00209">
    <property type="entry name" value="TSP1"/>
    <property type="match status" value="2"/>
</dbReference>
<evidence type="ECO:0000256" key="12">
    <source>
        <dbReference type="ARBA" id="ARBA00022737"/>
    </source>
</evidence>
<dbReference type="InterPro" id="IPR020864">
    <property type="entry name" value="MACPF"/>
</dbReference>
<comment type="similarity">
    <text evidence="3">Belongs to the complement C6/C7/C8/C9 family.</text>
</comment>
<keyword evidence="29" id="KW-1185">Reference proteome</keyword>
<keyword evidence="17" id="KW-0472">Membrane</keyword>
<keyword evidence="15" id="KW-0180">Complement pathway</keyword>
<keyword evidence="7" id="KW-0245">EGF-like domain</keyword>
<evidence type="ECO:0000256" key="2">
    <source>
        <dbReference type="ARBA" id="ARBA00004613"/>
    </source>
</evidence>
<evidence type="ECO:0000256" key="16">
    <source>
        <dbReference type="ARBA" id="ARBA00023058"/>
    </source>
</evidence>
<dbReference type="PRINTS" id="PR00764">
    <property type="entry name" value="COMPLEMENTC9"/>
</dbReference>
<dbReference type="InterPro" id="IPR000884">
    <property type="entry name" value="TSP1_rpt"/>
</dbReference>
<comment type="function">
    <text evidence="23">Component of the membrane attack complex (MAC), a multiprotein complex activated by the complement cascade, which inserts into a target cell membrane and forms a pore, leading to target cell membrane rupture and cell lysis. The MAC is initiated by proteolytic cleavage of C5 into complement C5b in response to the classical, alternative, lectin and GZMK complement pathways. The complement pathways consist in a cascade of proteins that leads to phagocytosis and breakdown of pathogens and signaling that strengthens the adaptive immune system. C8B, together with C8A and C8G, inserts into the target membrane, but does not form pores by itself. During MAC assembly, associates with C5b, C6 and C7 to form the C5b8 intermediate complex that inserts into the target membrane and traverses the bilayer increasing membrane rigidity.</text>
</comment>
<keyword evidence="12" id="KW-0677">Repeat</keyword>
<evidence type="ECO:0000256" key="17">
    <source>
        <dbReference type="ARBA" id="ARBA00023136"/>
    </source>
</evidence>
<evidence type="ECO:0000256" key="10">
    <source>
        <dbReference type="ARBA" id="ARBA00022692"/>
    </source>
</evidence>
<comment type="subcellular location">
    <subcellularLocation>
        <location evidence="2">Secreted</location>
    </subcellularLocation>
    <subcellularLocation>
        <location evidence="1">Target cell membrane</location>
        <topology evidence="1">Multi-pass membrane protein</topology>
    </subcellularLocation>
</comment>
<evidence type="ECO:0000256" key="1">
    <source>
        <dbReference type="ARBA" id="ARBA00004276"/>
    </source>
</evidence>
<dbReference type="PANTHER" id="PTHR45742">
    <property type="entry name" value="COMPLEMENT COMPONENT C6"/>
    <property type="match status" value="1"/>
</dbReference>
<dbReference type="AlphaFoldDB" id="A0A9Q0XYG0"/>
<dbReference type="GO" id="GO:0044218">
    <property type="term" value="C:other organism cell membrane"/>
    <property type="evidence" value="ECO:0007669"/>
    <property type="project" value="UniProtKB-KW"/>
</dbReference>
<keyword evidence="9" id="KW-0399">Innate immunity</keyword>
<dbReference type="InterPro" id="IPR001862">
    <property type="entry name" value="MAC_perforin"/>
</dbReference>
<evidence type="ECO:0000256" key="26">
    <source>
        <dbReference type="SAM" id="MobiDB-lite"/>
    </source>
</evidence>
<evidence type="ECO:0000313" key="28">
    <source>
        <dbReference type="EMBL" id="KAJ7332666.1"/>
    </source>
</evidence>
<evidence type="ECO:0000256" key="7">
    <source>
        <dbReference type="ARBA" id="ARBA00022536"/>
    </source>
</evidence>
<gene>
    <name evidence="28" type="ORF">JRQ81_014846</name>
</gene>
<dbReference type="SMART" id="SM00457">
    <property type="entry name" value="MACPF"/>
    <property type="match status" value="1"/>
</dbReference>
<evidence type="ECO:0000256" key="13">
    <source>
        <dbReference type="ARBA" id="ARBA00022852"/>
    </source>
</evidence>
<organism evidence="28 29">
    <name type="scientific">Phrynocephalus forsythii</name>
    <dbReference type="NCBI Taxonomy" id="171643"/>
    <lineage>
        <taxon>Eukaryota</taxon>
        <taxon>Metazoa</taxon>
        <taxon>Chordata</taxon>
        <taxon>Craniata</taxon>
        <taxon>Vertebrata</taxon>
        <taxon>Euteleostomi</taxon>
        <taxon>Lepidosauria</taxon>
        <taxon>Squamata</taxon>
        <taxon>Bifurcata</taxon>
        <taxon>Unidentata</taxon>
        <taxon>Episquamata</taxon>
        <taxon>Toxicofera</taxon>
        <taxon>Iguania</taxon>
        <taxon>Acrodonta</taxon>
        <taxon>Agamidae</taxon>
        <taxon>Agaminae</taxon>
        <taxon>Phrynocephalus</taxon>
    </lineage>
</organism>
<dbReference type="GO" id="GO:0005576">
    <property type="term" value="C:extracellular region"/>
    <property type="evidence" value="ECO:0007669"/>
    <property type="project" value="UniProtKB-SubCell"/>
</dbReference>
<keyword evidence="21" id="KW-1053">Target membrane</keyword>
<keyword evidence="5" id="KW-1134">Transmembrane beta strand</keyword>
<evidence type="ECO:0000256" key="5">
    <source>
        <dbReference type="ARBA" id="ARBA00022452"/>
    </source>
</evidence>
<dbReference type="PROSITE" id="PS50092">
    <property type="entry name" value="TSP1"/>
    <property type="match status" value="2"/>
</dbReference>
<evidence type="ECO:0000256" key="22">
    <source>
        <dbReference type="ARBA" id="ARBA00031383"/>
    </source>
</evidence>
<evidence type="ECO:0000256" key="6">
    <source>
        <dbReference type="ARBA" id="ARBA00022525"/>
    </source>
</evidence>
<keyword evidence="19" id="KW-0179">Complement alternate pathway</keyword>
<dbReference type="InterPro" id="IPR048831">
    <property type="entry name" value="C8A_B_C6_EGF-like"/>
</dbReference>
<dbReference type="PROSITE" id="PS00279">
    <property type="entry name" value="MACPF_1"/>
    <property type="match status" value="1"/>
</dbReference>
<dbReference type="Pfam" id="PF00057">
    <property type="entry name" value="Ldl_recept_a"/>
    <property type="match status" value="1"/>
</dbReference>
<evidence type="ECO:0000256" key="4">
    <source>
        <dbReference type="ARBA" id="ARBA00013949"/>
    </source>
</evidence>
<keyword evidence="11" id="KW-0732">Signal</keyword>
<dbReference type="Pfam" id="PF01823">
    <property type="entry name" value="MACPF"/>
    <property type="match status" value="1"/>
</dbReference>
<keyword evidence="16" id="KW-0473">Membrane attack complex</keyword>
<dbReference type="Gene3D" id="4.10.400.10">
    <property type="entry name" value="Low-density Lipoprotein Receptor"/>
    <property type="match status" value="1"/>
</dbReference>
<dbReference type="InterPro" id="IPR023415">
    <property type="entry name" value="LDLR_class-A_CS"/>
</dbReference>
<keyword evidence="8" id="KW-1052">Target cell membrane</keyword>
<name>A0A9Q0XYG0_9SAUR</name>
<dbReference type="GO" id="GO:0006957">
    <property type="term" value="P:complement activation, alternative pathway"/>
    <property type="evidence" value="ECO:0007669"/>
    <property type="project" value="UniProtKB-KW"/>
</dbReference>
<comment type="caution">
    <text evidence="28">The sequence shown here is derived from an EMBL/GenBank/DDBJ whole genome shotgun (WGS) entry which is preliminary data.</text>
</comment>
<feature type="domain" description="MACPF" evidence="27">
    <location>
        <begin position="177"/>
        <end position="523"/>
    </location>
</feature>
<evidence type="ECO:0000256" key="15">
    <source>
        <dbReference type="ARBA" id="ARBA00022875"/>
    </source>
</evidence>
<comment type="caution">
    <text evidence="25">Lacks conserved residue(s) required for the propagation of feature annotation.</text>
</comment>
<evidence type="ECO:0000256" key="8">
    <source>
        <dbReference type="ARBA" id="ARBA00022537"/>
    </source>
</evidence>
<feature type="region of interest" description="Disordered" evidence="26">
    <location>
        <begin position="588"/>
        <end position="607"/>
    </location>
</feature>
<evidence type="ECO:0000313" key="29">
    <source>
        <dbReference type="Proteomes" id="UP001142489"/>
    </source>
</evidence>
<dbReference type="SMART" id="SM00192">
    <property type="entry name" value="LDLa"/>
    <property type="match status" value="1"/>
</dbReference>
<dbReference type="GO" id="GO:0006958">
    <property type="term" value="P:complement activation, classical pathway"/>
    <property type="evidence" value="ECO:0007669"/>
    <property type="project" value="UniProtKB-KW"/>
</dbReference>
<dbReference type="InterPro" id="IPR002172">
    <property type="entry name" value="LDrepeatLR_classA_rpt"/>
</dbReference>
<evidence type="ECO:0000256" key="21">
    <source>
        <dbReference type="ARBA" id="ARBA00023298"/>
    </source>
</evidence>